<dbReference type="InterPro" id="IPR003661">
    <property type="entry name" value="HisK_dim/P_dom"/>
</dbReference>
<evidence type="ECO:0000256" key="10">
    <source>
        <dbReference type="ARBA" id="ARBA00022989"/>
    </source>
</evidence>
<dbReference type="EMBL" id="CU207211">
    <property type="protein sequence ID" value="CAL62240.2"/>
    <property type="molecule type" value="Genomic_DNA"/>
</dbReference>
<dbReference type="SUPFAM" id="SSF47384">
    <property type="entry name" value="Homodimeric domain of signal transducing histidine kinase"/>
    <property type="match status" value="1"/>
</dbReference>
<proteinExistence type="predicted"/>
<dbReference type="Gene3D" id="1.10.287.130">
    <property type="match status" value="1"/>
</dbReference>
<keyword evidence="6 13" id="KW-0812">Transmembrane</keyword>
<evidence type="ECO:0000313" key="17">
    <source>
        <dbReference type="Proteomes" id="UP000006697"/>
    </source>
</evidence>
<comment type="catalytic activity">
    <reaction evidence="1">
        <text>ATP + protein L-histidine = ADP + protein N-phospho-L-histidine.</text>
        <dbReference type="EC" id="2.7.13.3"/>
    </reaction>
</comment>
<evidence type="ECO:0000256" key="6">
    <source>
        <dbReference type="ARBA" id="ARBA00022692"/>
    </source>
</evidence>
<protein>
    <recommendedName>
        <fullName evidence="3">histidine kinase</fullName>
        <ecNumber evidence="3">2.7.13.3</ecNumber>
    </recommendedName>
</protein>
<dbReference type="Pfam" id="PF00512">
    <property type="entry name" value="HisKA"/>
    <property type="match status" value="1"/>
</dbReference>
<dbReference type="InterPro" id="IPR036097">
    <property type="entry name" value="HisK_dim/P_sf"/>
</dbReference>
<dbReference type="STRING" id="204773.HEAR2101"/>
<evidence type="ECO:0000256" key="7">
    <source>
        <dbReference type="ARBA" id="ARBA00022741"/>
    </source>
</evidence>
<feature type="domain" description="HAMP" evidence="15">
    <location>
        <begin position="161"/>
        <end position="213"/>
    </location>
</feature>
<comment type="subcellular location">
    <subcellularLocation>
        <location evidence="2">Membrane</location>
        <topology evidence="2">Multi-pass membrane protein</topology>
    </subcellularLocation>
</comment>
<keyword evidence="9" id="KW-0067">ATP-binding</keyword>
<dbReference type="Proteomes" id="UP000006697">
    <property type="component" value="Chromosome"/>
</dbReference>
<evidence type="ECO:0000256" key="13">
    <source>
        <dbReference type="SAM" id="Phobius"/>
    </source>
</evidence>
<keyword evidence="7" id="KW-0547">Nucleotide-binding</keyword>
<dbReference type="KEGG" id="har:HEAR2101"/>
<dbReference type="Pfam" id="PF02518">
    <property type="entry name" value="HATPase_c"/>
    <property type="match status" value="1"/>
</dbReference>
<evidence type="ECO:0000256" key="12">
    <source>
        <dbReference type="ARBA" id="ARBA00023136"/>
    </source>
</evidence>
<evidence type="ECO:0000256" key="3">
    <source>
        <dbReference type="ARBA" id="ARBA00012438"/>
    </source>
</evidence>
<evidence type="ECO:0000259" key="15">
    <source>
        <dbReference type="PROSITE" id="PS50885"/>
    </source>
</evidence>
<feature type="transmembrane region" description="Helical" evidence="13">
    <location>
        <begin position="142"/>
        <end position="160"/>
    </location>
</feature>
<dbReference type="InterPro" id="IPR003594">
    <property type="entry name" value="HATPase_dom"/>
</dbReference>
<sequence>MRTIQRQLLTYLFGGMLSATLIAGLAVYVQVRTEMNEMFDYQLKQIAGALPAHLSAGHDLPIDDDPDQEILVQIWSTKGELIFTSAPNIQLQQIEGFGFKSLSLRGKRWRVYSEADQDRIIQVAQPKAVRNEMAASMALRSLLPFLVMIPVLALFIWIVVGRSLYPLHHLARAIGRRSSNALEPLPGERYPPELQPMLAALNDLLTRLDQTLVTQRAFVADAAHELRTPLTALKLQLQLVERENDDRQRATGFRKLHERLNRATHLVQQLLTLARHEYRIADRSSQKIDLRQLTARVVSDYAPQAEHKGVDLGIAINDDQGSDAAMITGNQDSLRILLGNLVDNAVRYTPSHGRVDVTVNTSTADHTVLLRVKDNGPGIPVQDQERVFDRFYRRDGTGESGSGLGLFIAKTIATQHEATIELSTADSKGGLIVTVRFPLLCTSQTGSVSPVPATIAKASVSPLT</sequence>
<keyword evidence="8" id="KW-0418">Kinase</keyword>
<keyword evidence="4" id="KW-0597">Phosphoprotein</keyword>
<organism evidence="16 17">
    <name type="scientific">Herminiimonas arsenicoxydans</name>
    <dbReference type="NCBI Taxonomy" id="204773"/>
    <lineage>
        <taxon>Bacteria</taxon>
        <taxon>Pseudomonadati</taxon>
        <taxon>Pseudomonadota</taxon>
        <taxon>Betaproteobacteria</taxon>
        <taxon>Burkholderiales</taxon>
        <taxon>Oxalobacteraceae</taxon>
        <taxon>Herminiimonas</taxon>
    </lineage>
</organism>
<evidence type="ECO:0000259" key="14">
    <source>
        <dbReference type="PROSITE" id="PS50109"/>
    </source>
</evidence>
<dbReference type="SMART" id="SM00388">
    <property type="entry name" value="HisKA"/>
    <property type="match status" value="1"/>
</dbReference>
<dbReference type="GO" id="GO:0005886">
    <property type="term" value="C:plasma membrane"/>
    <property type="evidence" value="ECO:0007669"/>
    <property type="project" value="TreeGrafter"/>
</dbReference>
<keyword evidence="12 13" id="KW-0472">Membrane</keyword>
<dbReference type="PANTHER" id="PTHR45436">
    <property type="entry name" value="SENSOR HISTIDINE KINASE YKOH"/>
    <property type="match status" value="1"/>
</dbReference>
<dbReference type="InterPro" id="IPR036890">
    <property type="entry name" value="HATPase_C_sf"/>
</dbReference>
<dbReference type="InterPro" id="IPR003660">
    <property type="entry name" value="HAMP_dom"/>
</dbReference>
<gene>
    <name evidence="16" type="ordered locus">HEAR2101</name>
</gene>
<evidence type="ECO:0000256" key="8">
    <source>
        <dbReference type="ARBA" id="ARBA00022777"/>
    </source>
</evidence>
<dbReference type="CDD" id="cd00082">
    <property type="entry name" value="HisKA"/>
    <property type="match status" value="1"/>
</dbReference>
<dbReference type="Gene3D" id="3.30.565.10">
    <property type="entry name" value="Histidine kinase-like ATPase, C-terminal domain"/>
    <property type="match status" value="1"/>
</dbReference>
<evidence type="ECO:0000256" key="9">
    <source>
        <dbReference type="ARBA" id="ARBA00022840"/>
    </source>
</evidence>
<dbReference type="HOGENOM" id="CLU_000445_89_37_4"/>
<evidence type="ECO:0000256" key="2">
    <source>
        <dbReference type="ARBA" id="ARBA00004141"/>
    </source>
</evidence>
<keyword evidence="10 13" id="KW-1133">Transmembrane helix</keyword>
<dbReference type="GO" id="GO:0000155">
    <property type="term" value="F:phosphorelay sensor kinase activity"/>
    <property type="evidence" value="ECO:0007669"/>
    <property type="project" value="InterPro"/>
</dbReference>
<evidence type="ECO:0000256" key="4">
    <source>
        <dbReference type="ARBA" id="ARBA00022553"/>
    </source>
</evidence>
<accession>A4G6V3</accession>
<dbReference type="PROSITE" id="PS50109">
    <property type="entry name" value="HIS_KIN"/>
    <property type="match status" value="1"/>
</dbReference>
<evidence type="ECO:0000256" key="1">
    <source>
        <dbReference type="ARBA" id="ARBA00000085"/>
    </source>
</evidence>
<name>A4G6V3_HERAR</name>
<dbReference type="GO" id="GO:0005524">
    <property type="term" value="F:ATP binding"/>
    <property type="evidence" value="ECO:0007669"/>
    <property type="project" value="UniProtKB-KW"/>
</dbReference>
<dbReference type="InterPro" id="IPR004358">
    <property type="entry name" value="Sig_transdc_His_kin-like_C"/>
</dbReference>
<dbReference type="InterPro" id="IPR005467">
    <property type="entry name" value="His_kinase_dom"/>
</dbReference>
<dbReference type="SUPFAM" id="SSF55874">
    <property type="entry name" value="ATPase domain of HSP90 chaperone/DNA topoisomerase II/histidine kinase"/>
    <property type="match status" value="1"/>
</dbReference>
<dbReference type="EC" id="2.7.13.3" evidence="3"/>
<evidence type="ECO:0000313" key="16">
    <source>
        <dbReference type="EMBL" id="CAL62240.2"/>
    </source>
</evidence>
<dbReference type="eggNOG" id="COG5002">
    <property type="taxonomic scope" value="Bacteria"/>
</dbReference>
<dbReference type="PANTHER" id="PTHR45436:SF14">
    <property type="entry name" value="SENSOR PROTEIN QSEC"/>
    <property type="match status" value="1"/>
</dbReference>
<feature type="domain" description="Histidine kinase" evidence="14">
    <location>
        <begin position="221"/>
        <end position="441"/>
    </location>
</feature>
<dbReference type="SMART" id="SM00387">
    <property type="entry name" value="HATPase_c"/>
    <property type="match status" value="1"/>
</dbReference>
<dbReference type="PROSITE" id="PS50885">
    <property type="entry name" value="HAMP"/>
    <property type="match status" value="1"/>
</dbReference>
<evidence type="ECO:0000256" key="11">
    <source>
        <dbReference type="ARBA" id="ARBA00023012"/>
    </source>
</evidence>
<feature type="transmembrane region" description="Helical" evidence="13">
    <location>
        <begin position="12"/>
        <end position="31"/>
    </location>
</feature>
<keyword evidence="11" id="KW-0902">Two-component regulatory system</keyword>
<keyword evidence="5 16" id="KW-0808">Transferase</keyword>
<keyword evidence="17" id="KW-1185">Reference proteome</keyword>
<dbReference type="InterPro" id="IPR050428">
    <property type="entry name" value="TCS_sensor_his_kinase"/>
</dbReference>
<evidence type="ECO:0000256" key="5">
    <source>
        <dbReference type="ARBA" id="ARBA00022679"/>
    </source>
</evidence>
<dbReference type="OrthoDB" id="8583694at2"/>
<dbReference type="PRINTS" id="PR00344">
    <property type="entry name" value="BCTRLSENSOR"/>
</dbReference>
<dbReference type="AlphaFoldDB" id="A4G6V3"/>
<reference evidence="16 17" key="1">
    <citation type="journal article" date="2007" name="PLoS Genet.">
        <title>A tale of two oxidation states: bacterial colonization of arsenic-rich environments.</title>
        <authorList>
            <person name="Muller D."/>
            <person name="Medigue C."/>
            <person name="Koechler S."/>
            <person name="Barbe V."/>
            <person name="Barakat M."/>
            <person name="Talla E."/>
            <person name="Bonnefoy V."/>
            <person name="Krin E."/>
            <person name="Arsene-Ploetze F."/>
            <person name="Carapito C."/>
            <person name="Chandler M."/>
            <person name="Cournoyer B."/>
            <person name="Cruveiller S."/>
            <person name="Dossat C."/>
            <person name="Duval S."/>
            <person name="Heymann M."/>
            <person name="Leize E."/>
            <person name="Lieutaud A."/>
            <person name="Lievremont D."/>
            <person name="Makita Y."/>
            <person name="Mangenot S."/>
            <person name="Nitschke W."/>
            <person name="Ortet P."/>
            <person name="Perdrial N."/>
            <person name="Schoepp B."/>
            <person name="Siguier N."/>
            <person name="Simeonova D.D."/>
            <person name="Rouy Z."/>
            <person name="Segurens B."/>
            <person name="Turlin E."/>
            <person name="Vallenet D."/>
            <person name="Van Dorsselaer A."/>
            <person name="Weiss S."/>
            <person name="Weissenbach J."/>
            <person name="Lett M.C."/>
            <person name="Danchin A."/>
            <person name="Bertin P.N."/>
        </authorList>
    </citation>
    <scope>NUCLEOTIDE SEQUENCE [LARGE SCALE GENOMIC DNA]</scope>
    <source>
        <strain evidence="17">ULPAs1</strain>
    </source>
</reference>